<dbReference type="Pfam" id="PF10117">
    <property type="entry name" value="McrBC"/>
    <property type="match status" value="1"/>
</dbReference>
<sequence length="394" mass="43677">MIKHTELSEYETSAPIKLSLEQRAALMAVGGQKVSLLAEADPSLVRVRATSYVGALVLPGHTIWVRPKSAPDNLFRMLTVGVPAGTWGSEQAGFERTDDVVTGISEAVLRCVHLATARGLLRGYRETEERSPVLRGRLMIDSLARQPWALAPAPCRFDDFTADVWENRMLRAAVRVIGGWSGHAGIRRECARLLDRLSEADEELPSALLAHDPIYTRVNEHYRPALELARVVLRGHSFSETRGGLVAQSFMIDMNDLFERWVTDELGHRLEPAVRVVAQDQTHLAEGRRVAIRPDLVFRRGTRTLSVGDVKYKLTGDGMARSADYFQLLAYCTTYDVPSGVLIYCTADAPPDSEVVIRHSGQRLHCVSLPLHGGPELVAQRLERVAELVSQSSR</sequence>
<dbReference type="PANTHER" id="PTHR38733:SF1">
    <property type="entry name" value="TYPE IV METHYL-DIRECTED RESTRICTION ENZYME ECOKMCRBC"/>
    <property type="match status" value="1"/>
</dbReference>
<proteinExistence type="predicted"/>
<name>A0A927K1T6_9ACTN</name>
<gene>
    <name evidence="1" type="ORF">IE331_00010</name>
</gene>
<keyword evidence="1" id="KW-0255">Endonuclease</keyword>
<dbReference type="AlphaFoldDB" id="A0A927K1T6"/>
<comment type="caution">
    <text evidence="1">The sequence shown here is derived from an EMBL/GenBank/DDBJ whole genome shotgun (WGS) entry which is preliminary data.</text>
</comment>
<dbReference type="PANTHER" id="PTHR38733">
    <property type="entry name" value="PROTEIN MCRC"/>
    <property type="match status" value="1"/>
</dbReference>
<reference evidence="1" key="1">
    <citation type="submission" date="2020-09" db="EMBL/GenBank/DDBJ databases">
        <title>Nocardioides sp. strain MJB4 16S ribosomal RNA gene Genome sequencing and assembly.</title>
        <authorList>
            <person name="Kim I."/>
        </authorList>
    </citation>
    <scope>NUCLEOTIDE SEQUENCE</scope>
    <source>
        <strain evidence="1">MJB4</strain>
    </source>
</reference>
<keyword evidence="1" id="KW-0378">Hydrolase</keyword>
<dbReference type="GO" id="GO:0004519">
    <property type="term" value="F:endonuclease activity"/>
    <property type="evidence" value="ECO:0007669"/>
    <property type="project" value="UniProtKB-KW"/>
</dbReference>
<keyword evidence="1" id="KW-0540">Nuclease</keyword>
<organism evidence="1 2">
    <name type="scientific">Nocardioides donggukensis</name>
    <dbReference type="NCBI Taxonomy" id="2774019"/>
    <lineage>
        <taxon>Bacteria</taxon>
        <taxon>Bacillati</taxon>
        <taxon>Actinomycetota</taxon>
        <taxon>Actinomycetes</taxon>
        <taxon>Propionibacteriales</taxon>
        <taxon>Nocardioidaceae</taxon>
        <taxon>Nocardioides</taxon>
    </lineage>
</organism>
<evidence type="ECO:0000313" key="2">
    <source>
        <dbReference type="Proteomes" id="UP000616839"/>
    </source>
</evidence>
<evidence type="ECO:0000313" key="1">
    <source>
        <dbReference type="EMBL" id="MBD8867996.1"/>
    </source>
</evidence>
<protein>
    <submittedName>
        <fullName evidence="1">Restriction endonuclease</fullName>
    </submittedName>
</protein>
<dbReference type="RefSeq" id="WP_192139284.1">
    <property type="nucleotide sequence ID" value="NZ_JACYXZ010000001.1"/>
</dbReference>
<accession>A0A927K1T6</accession>
<dbReference type="EMBL" id="JACYXZ010000001">
    <property type="protein sequence ID" value="MBD8867996.1"/>
    <property type="molecule type" value="Genomic_DNA"/>
</dbReference>
<keyword evidence="2" id="KW-1185">Reference proteome</keyword>
<dbReference type="Proteomes" id="UP000616839">
    <property type="component" value="Unassembled WGS sequence"/>
</dbReference>
<dbReference type="InterPro" id="IPR019292">
    <property type="entry name" value="McrC"/>
</dbReference>